<dbReference type="CDD" id="cd09077">
    <property type="entry name" value="R1-I-EN"/>
    <property type="match status" value="1"/>
</dbReference>
<accession>A0A821X4R2</accession>
<sequence>MQEAVKRKIAVALVQEPYIGAIGKMKDYPRVRVVQCQKPQTGEVVKAAVVIFDADIDIIQYPEITTANTVPIKIKTAEGGGIALVSYYMEPAPKLIEPYLKQLDEVASKIRKRIILGGDANAKSPWWGSPVADDRGEAFENAVAQIGLHIINDGQEPTFEVTRRGKRIASHLDITVCSQDLLGHVEDWRVDPYIATSDHNAILFKINMTKAKIEVRKGTTRIYNTRKANWTLFKESLLEKLNTKHITELTIQNINSTDKLEETINLYSDAVIAASDTAIPKIKTGSKPGLAWWTEELERLKKRVVTMKRRIRWAAECRRQKVINDYLEAKENYENKAEEAQTQSWKQYCQKQERETMWEGIYRVIRGTERRKDDIPLTDKGKQLDEKQSAELLAKTFFPEDDTRTEDDGHRKIREKAETVNEGEHDANHDPHFTMKELTNAAQSFNPRKAPGEDGITADIGLNAITAAPGLFLAIANKCLELGTFPEKWKKATIVVLRKPAKANYDNPKSYRPIGLLPVMGKIFEKMVVERLKWYLVPKTSKHQFGFMPQRSTEDALYTAVNHIRRKLIQKKILTVVSLDIEGAFDSAWWPMIRVRLAEEKCPRNIRKIMDSYLMDRKIKLTYAGQTVERDTTKGCVQGSIGGPILWNLLLDPLLREIQETGVHVQAFADDILLISEGETGQDNQTKLNKVLARVYEWGSQNKLRFAPHKTKAMVVTRKLKIR</sequence>
<dbReference type="PROSITE" id="PS50878">
    <property type="entry name" value="RT_POL"/>
    <property type="match status" value="1"/>
</dbReference>
<dbReference type="InterPro" id="IPR000477">
    <property type="entry name" value="RT_dom"/>
</dbReference>
<dbReference type="Pfam" id="PF14529">
    <property type="entry name" value="Exo_endo_phos_2"/>
    <property type="match status" value="1"/>
</dbReference>
<dbReference type="AlphaFoldDB" id="A0A821X4R2"/>
<comment type="caution">
    <text evidence="3">The sequence shown here is derived from an EMBL/GenBank/DDBJ whole genome shotgun (WGS) entry which is preliminary data.</text>
</comment>
<dbReference type="Proteomes" id="UP000663880">
    <property type="component" value="Unassembled WGS sequence"/>
</dbReference>
<dbReference type="SUPFAM" id="SSF56219">
    <property type="entry name" value="DNase I-like"/>
    <property type="match status" value="1"/>
</dbReference>
<dbReference type="PANTHER" id="PTHR19446">
    <property type="entry name" value="REVERSE TRANSCRIPTASES"/>
    <property type="match status" value="1"/>
</dbReference>
<feature type="coiled-coil region" evidence="1">
    <location>
        <begin position="290"/>
        <end position="343"/>
    </location>
</feature>
<dbReference type="Gene3D" id="3.60.10.10">
    <property type="entry name" value="Endonuclease/exonuclease/phosphatase"/>
    <property type="match status" value="1"/>
</dbReference>
<evidence type="ECO:0000313" key="4">
    <source>
        <dbReference type="Proteomes" id="UP000663880"/>
    </source>
</evidence>
<gene>
    <name evidence="3" type="ORF">PMACD_LOCUS14569</name>
</gene>
<keyword evidence="1" id="KW-0175">Coiled coil</keyword>
<dbReference type="EMBL" id="CAJOBZ010000066">
    <property type="protein sequence ID" value="CAF4939189.1"/>
    <property type="molecule type" value="Genomic_DNA"/>
</dbReference>
<evidence type="ECO:0000256" key="1">
    <source>
        <dbReference type="SAM" id="Coils"/>
    </source>
</evidence>
<dbReference type="InterPro" id="IPR043502">
    <property type="entry name" value="DNA/RNA_pol_sf"/>
</dbReference>
<dbReference type="SUPFAM" id="SSF56672">
    <property type="entry name" value="DNA/RNA polymerases"/>
    <property type="match status" value="1"/>
</dbReference>
<reference evidence="3" key="1">
    <citation type="submission" date="2021-02" db="EMBL/GenBank/DDBJ databases">
        <authorList>
            <person name="Steward A R."/>
        </authorList>
    </citation>
    <scope>NUCLEOTIDE SEQUENCE</scope>
</reference>
<dbReference type="GO" id="GO:0003824">
    <property type="term" value="F:catalytic activity"/>
    <property type="evidence" value="ECO:0007669"/>
    <property type="project" value="InterPro"/>
</dbReference>
<keyword evidence="4" id="KW-1185">Reference proteome</keyword>
<dbReference type="OrthoDB" id="411871at2759"/>
<dbReference type="InterPro" id="IPR036691">
    <property type="entry name" value="Endo/exonu/phosph_ase_sf"/>
</dbReference>
<organism evidence="3 4">
    <name type="scientific">Pieris macdunnoughi</name>
    <dbReference type="NCBI Taxonomy" id="345717"/>
    <lineage>
        <taxon>Eukaryota</taxon>
        <taxon>Metazoa</taxon>
        <taxon>Ecdysozoa</taxon>
        <taxon>Arthropoda</taxon>
        <taxon>Hexapoda</taxon>
        <taxon>Insecta</taxon>
        <taxon>Pterygota</taxon>
        <taxon>Neoptera</taxon>
        <taxon>Endopterygota</taxon>
        <taxon>Lepidoptera</taxon>
        <taxon>Glossata</taxon>
        <taxon>Ditrysia</taxon>
        <taxon>Papilionoidea</taxon>
        <taxon>Pieridae</taxon>
        <taxon>Pierinae</taxon>
        <taxon>Pieris</taxon>
    </lineage>
</organism>
<evidence type="ECO:0000259" key="2">
    <source>
        <dbReference type="PROSITE" id="PS50878"/>
    </source>
</evidence>
<protein>
    <recommendedName>
        <fullName evidence="2">Reverse transcriptase domain-containing protein</fullName>
    </recommendedName>
</protein>
<evidence type="ECO:0000313" key="3">
    <source>
        <dbReference type="EMBL" id="CAF4939189.1"/>
    </source>
</evidence>
<proteinExistence type="predicted"/>
<feature type="domain" description="Reverse transcriptase" evidence="2">
    <location>
        <begin position="478"/>
        <end position="723"/>
    </location>
</feature>
<dbReference type="Pfam" id="PF00078">
    <property type="entry name" value="RVT_1"/>
    <property type="match status" value="1"/>
</dbReference>
<name>A0A821X4R2_9NEOP</name>
<dbReference type="CDD" id="cd01650">
    <property type="entry name" value="RT_nLTR_like"/>
    <property type="match status" value="1"/>
</dbReference>
<dbReference type="InterPro" id="IPR005135">
    <property type="entry name" value="Endo/exonuclease/phosphatase"/>
</dbReference>
<dbReference type="GO" id="GO:0071897">
    <property type="term" value="P:DNA biosynthetic process"/>
    <property type="evidence" value="ECO:0007669"/>
    <property type="project" value="UniProtKB-ARBA"/>
</dbReference>